<organism evidence="2 3">
    <name type="scientific">Pteropus vampyrus</name>
    <name type="common">Large flying fox</name>
    <dbReference type="NCBI Taxonomy" id="132908"/>
    <lineage>
        <taxon>Eukaryota</taxon>
        <taxon>Metazoa</taxon>
        <taxon>Chordata</taxon>
        <taxon>Craniata</taxon>
        <taxon>Vertebrata</taxon>
        <taxon>Euteleostomi</taxon>
        <taxon>Mammalia</taxon>
        <taxon>Eutheria</taxon>
        <taxon>Laurasiatheria</taxon>
        <taxon>Chiroptera</taxon>
        <taxon>Yinpterochiroptera</taxon>
        <taxon>Pteropodoidea</taxon>
        <taxon>Pteropodidae</taxon>
        <taxon>Pteropodinae</taxon>
        <taxon>Pteropus</taxon>
    </lineage>
</organism>
<protein>
    <submittedName>
        <fullName evidence="3">60S ribosomal protein L21-like</fullName>
    </submittedName>
</protein>
<dbReference type="GeneID" id="111734021"/>
<name>A0A6P6C3K3_PTEVA</name>
<proteinExistence type="predicted"/>
<feature type="region of interest" description="Disordered" evidence="1">
    <location>
        <begin position="1"/>
        <end position="46"/>
    </location>
</feature>
<feature type="region of interest" description="Disordered" evidence="1">
    <location>
        <begin position="76"/>
        <end position="131"/>
    </location>
</feature>
<dbReference type="RefSeq" id="XP_023381919.1">
    <property type="nucleotide sequence ID" value="XM_023526151.1"/>
</dbReference>
<dbReference type="AlphaFoldDB" id="A0A6P6C3K3"/>
<sequence length="131" mass="14660">MFPGPFRKHGAGHVHKGHQTGGTTKEGNGHCSVHRSSQDKTRSHPACRWPVVNKQIKGEVLVKRIKVCIERSKFSKSPESSLKPVKENGHKRRMPQRKVWAQLKRQPAPPGEALSERHGKDAFPVSPYCDG</sequence>
<dbReference type="KEGG" id="pvp:111734021"/>
<evidence type="ECO:0000313" key="2">
    <source>
        <dbReference type="Proteomes" id="UP000515202"/>
    </source>
</evidence>
<gene>
    <name evidence="3" type="primary">LOC111734021</name>
</gene>
<accession>A0A6P6C3K3</accession>
<dbReference type="Gene3D" id="6.10.250.3260">
    <property type="match status" value="1"/>
</dbReference>
<evidence type="ECO:0000256" key="1">
    <source>
        <dbReference type="SAM" id="MobiDB-lite"/>
    </source>
</evidence>
<reference evidence="3" key="1">
    <citation type="submission" date="2025-08" db="UniProtKB">
        <authorList>
            <consortium name="RefSeq"/>
        </authorList>
    </citation>
    <scope>IDENTIFICATION</scope>
    <source>
        <tissue evidence="3">Kidney</tissue>
    </source>
</reference>
<keyword evidence="2" id="KW-1185">Reference proteome</keyword>
<feature type="compositionally biased region" description="Basic residues" evidence="1">
    <location>
        <begin position="1"/>
        <end position="18"/>
    </location>
</feature>
<evidence type="ECO:0000313" key="3">
    <source>
        <dbReference type="RefSeq" id="XP_023381919.1"/>
    </source>
</evidence>
<dbReference type="Proteomes" id="UP000515202">
    <property type="component" value="Unplaced"/>
</dbReference>